<name>A0ABM7ZFY9_9BACT</name>
<protein>
    <recommendedName>
        <fullName evidence="6">LysM domain-containing protein</fullName>
    </recommendedName>
</protein>
<evidence type="ECO:0000256" key="2">
    <source>
        <dbReference type="SAM" id="MobiDB-lite"/>
    </source>
</evidence>
<dbReference type="Proteomes" id="UP001062263">
    <property type="component" value="Chromosome"/>
</dbReference>
<reference evidence="4" key="1">
    <citation type="submission" date="2022-06" db="EMBL/GenBank/DDBJ databases">
        <title>Akkermansia biwalacus sp. nov., an anaerobic mucin-degrading bacterium isolated from human intestine.</title>
        <authorList>
            <person name="Kobayashi Y."/>
            <person name="Inoue S."/>
            <person name="Kawahara T."/>
            <person name="Kohda N."/>
        </authorList>
    </citation>
    <scope>NUCLEOTIDE SEQUENCE</scope>
    <source>
        <strain evidence="4">WON2089</strain>
    </source>
</reference>
<keyword evidence="3" id="KW-1133">Transmembrane helix</keyword>
<organism evidence="4 5">
    <name type="scientific">Akkermansia biwaensis</name>
    <dbReference type="NCBI Taxonomy" id="2946555"/>
    <lineage>
        <taxon>Bacteria</taxon>
        <taxon>Pseudomonadati</taxon>
        <taxon>Verrucomicrobiota</taxon>
        <taxon>Verrucomicrobiia</taxon>
        <taxon>Verrucomicrobiales</taxon>
        <taxon>Akkermansiaceae</taxon>
        <taxon>Akkermansia</taxon>
    </lineage>
</organism>
<accession>A0ABM7ZFY9</accession>
<feature type="compositionally biased region" description="Basic and acidic residues" evidence="2">
    <location>
        <begin position="201"/>
        <end position="210"/>
    </location>
</feature>
<feature type="transmembrane region" description="Helical" evidence="3">
    <location>
        <begin position="6"/>
        <end position="26"/>
    </location>
</feature>
<proteinExistence type="predicted"/>
<keyword evidence="3" id="KW-0472">Membrane</keyword>
<feature type="coiled-coil region" evidence="1">
    <location>
        <begin position="80"/>
        <end position="114"/>
    </location>
</feature>
<evidence type="ECO:0000256" key="3">
    <source>
        <dbReference type="SAM" id="Phobius"/>
    </source>
</evidence>
<keyword evidence="3" id="KW-0812">Transmembrane</keyword>
<feature type="compositionally biased region" description="Low complexity" evidence="2">
    <location>
        <begin position="231"/>
        <end position="243"/>
    </location>
</feature>
<sequence>MSNFRIVILVLLVVALAVLGLIYVNLSGRMDVLQQQQQLAVSSSAPAANAPSPYLPMPTQAAPASMQPAVVADPVMVEELAHATAELERMKKENEDLRRRQDVAEQERALLVRRNLEKGDPQLQWLNDIRDAEQVGRVTEYIREANLVLFQAIGKPELTVGQELGIRRRGGIFAALIVDGVDPDGKTYQSYVKRNKLFDSNDKEPLKPGDEVIIPPASWHAGLPELDENNATPADGAPAAAPASPAPEPFVVPMEP</sequence>
<evidence type="ECO:0000256" key="1">
    <source>
        <dbReference type="SAM" id="Coils"/>
    </source>
</evidence>
<evidence type="ECO:0000313" key="4">
    <source>
        <dbReference type="EMBL" id="BDL43634.1"/>
    </source>
</evidence>
<dbReference type="RefSeq" id="WP_215434208.1">
    <property type="nucleotide sequence ID" value="NZ_AP025943.1"/>
</dbReference>
<evidence type="ECO:0000313" key="5">
    <source>
        <dbReference type="Proteomes" id="UP001062263"/>
    </source>
</evidence>
<keyword evidence="5" id="KW-1185">Reference proteome</keyword>
<dbReference type="EMBL" id="AP025943">
    <property type="protein sequence ID" value="BDL43634.1"/>
    <property type="molecule type" value="Genomic_DNA"/>
</dbReference>
<evidence type="ECO:0008006" key="6">
    <source>
        <dbReference type="Google" id="ProtNLM"/>
    </source>
</evidence>
<gene>
    <name evidence="4" type="ORF">Abiwalacus_12080</name>
</gene>
<feature type="region of interest" description="Disordered" evidence="2">
    <location>
        <begin position="201"/>
        <end position="256"/>
    </location>
</feature>
<feature type="compositionally biased region" description="Pro residues" evidence="2">
    <location>
        <begin position="244"/>
        <end position="256"/>
    </location>
</feature>
<keyword evidence="1" id="KW-0175">Coiled coil</keyword>